<keyword evidence="2" id="KW-0732">Signal</keyword>
<dbReference type="InterPro" id="IPR021241">
    <property type="entry name" value="CsiV"/>
</dbReference>
<feature type="compositionally biased region" description="Acidic residues" evidence="1">
    <location>
        <begin position="371"/>
        <end position="381"/>
    </location>
</feature>
<sequence>MKRIAVSTLFPATKTMPAVFKALAGALLLTFSGVTAANTAAERWFEVELIVFSPARNAELKEQFDYEVKPIRLSNSFDLVTAKYQPDIKPLLQALTRCDESHQPATRFLPAALRNWQQWQPPYYPLLCLSEAEPAAWQRTALFPEQLLNTQLPMPDSLPVQLAGKSELHQPGPYLAPRTAFALTELASKISRQPNQHLLLHTVWRQAPVTEKLAVPSRWFGGANYSDLVDYWGRDRNQDATDDAAAAAEALFQNEQQDDLFSAIDSLLDQLNAAGKLETLQDQDQQLPQVSDSLSNLPDDIWQLDGLFKLHLDHYLFVNTDFNLRHSLPEGNMQSINVKQSRRVISGELHYLDHPYLGMIIQIRRFQPPEPEPEVTGETDDALQSPDAKINTTVTDQNGKNN</sequence>
<reference evidence="4" key="1">
    <citation type="submission" date="2017-09" db="EMBL/GenBank/DDBJ databases">
        <authorList>
            <person name="Varghese N."/>
            <person name="Submissions S."/>
        </authorList>
    </citation>
    <scope>NUCLEOTIDE SEQUENCE [LARGE SCALE GENOMIC DNA]</scope>
    <source>
        <strain evidence="4">CGMCC 1.12461</strain>
    </source>
</reference>
<dbReference type="OrthoDB" id="5566524at2"/>
<dbReference type="EMBL" id="OBEB01000001">
    <property type="protein sequence ID" value="SNY43675.1"/>
    <property type="molecule type" value="Genomic_DNA"/>
</dbReference>
<gene>
    <name evidence="3" type="ORF">SAMN06297280_0626</name>
</gene>
<keyword evidence="4" id="KW-1185">Reference proteome</keyword>
<feature type="region of interest" description="Disordered" evidence="1">
    <location>
        <begin position="369"/>
        <end position="402"/>
    </location>
</feature>
<organism evidence="3 4">
    <name type="scientific">Arsukibacterium tuosuense</name>
    <dbReference type="NCBI Taxonomy" id="1323745"/>
    <lineage>
        <taxon>Bacteria</taxon>
        <taxon>Pseudomonadati</taxon>
        <taxon>Pseudomonadota</taxon>
        <taxon>Gammaproteobacteria</taxon>
        <taxon>Chromatiales</taxon>
        <taxon>Chromatiaceae</taxon>
        <taxon>Arsukibacterium</taxon>
    </lineage>
</organism>
<feature type="chain" id="PRO_5013375280" evidence="2">
    <location>
        <begin position="37"/>
        <end position="402"/>
    </location>
</feature>
<name>A0A285I6N7_9GAMM</name>
<dbReference type="RefSeq" id="WP_097109870.1">
    <property type="nucleotide sequence ID" value="NZ_OBEB01000001.1"/>
</dbReference>
<dbReference type="Pfam" id="PF10972">
    <property type="entry name" value="CsiV"/>
    <property type="match status" value="1"/>
</dbReference>
<feature type="compositionally biased region" description="Polar residues" evidence="1">
    <location>
        <begin position="390"/>
        <end position="402"/>
    </location>
</feature>
<dbReference type="AlphaFoldDB" id="A0A285I6N7"/>
<evidence type="ECO:0000313" key="3">
    <source>
        <dbReference type="EMBL" id="SNY43675.1"/>
    </source>
</evidence>
<evidence type="ECO:0000313" key="4">
    <source>
        <dbReference type="Proteomes" id="UP000219353"/>
    </source>
</evidence>
<accession>A0A285I6N7</accession>
<evidence type="ECO:0000256" key="1">
    <source>
        <dbReference type="SAM" id="MobiDB-lite"/>
    </source>
</evidence>
<evidence type="ECO:0000256" key="2">
    <source>
        <dbReference type="SAM" id="SignalP"/>
    </source>
</evidence>
<dbReference type="Proteomes" id="UP000219353">
    <property type="component" value="Unassembled WGS sequence"/>
</dbReference>
<protein>
    <submittedName>
        <fullName evidence="3">Peptidoglycan-binding protein, CsiV</fullName>
    </submittedName>
</protein>
<proteinExistence type="predicted"/>
<feature type="signal peptide" evidence="2">
    <location>
        <begin position="1"/>
        <end position="36"/>
    </location>
</feature>